<accession>A0AAJ0UEP3</accession>
<feature type="transmembrane region" description="Helical" evidence="8">
    <location>
        <begin position="45"/>
        <end position="63"/>
    </location>
</feature>
<feature type="transmembrane region" description="Helical" evidence="8">
    <location>
        <begin position="287"/>
        <end position="318"/>
    </location>
</feature>
<keyword evidence="7" id="KW-0460">Magnesium</keyword>
<evidence type="ECO:0000256" key="5">
    <source>
        <dbReference type="ARBA" id="ARBA00022989"/>
    </source>
</evidence>
<proteinExistence type="predicted"/>
<dbReference type="PANTHER" id="PTHR22926:SF3">
    <property type="entry name" value="UNDECAPRENYL-PHOSPHATE ALPHA-N-ACETYLGLUCOSAMINYL 1-PHOSPHATE TRANSFERASE"/>
    <property type="match status" value="1"/>
</dbReference>
<protein>
    <recommendedName>
        <fullName evidence="11">Undecaprenyl/decaprenyl-phosphate alpha-N-acetylglucosaminyl 1-phosphate transferase</fullName>
    </recommendedName>
</protein>
<dbReference type="InterPro" id="IPR000715">
    <property type="entry name" value="Glycosyl_transferase_4"/>
</dbReference>
<evidence type="ECO:0000256" key="1">
    <source>
        <dbReference type="ARBA" id="ARBA00004651"/>
    </source>
</evidence>
<evidence type="ECO:0000256" key="6">
    <source>
        <dbReference type="ARBA" id="ARBA00023136"/>
    </source>
</evidence>
<keyword evidence="6 8" id="KW-0472">Membrane</keyword>
<feature type="binding site" evidence="7">
    <location>
        <position position="221"/>
    </location>
    <ligand>
        <name>Mg(2+)</name>
        <dbReference type="ChEBI" id="CHEBI:18420"/>
    </ligand>
</feature>
<evidence type="ECO:0000256" key="4">
    <source>
        <dbReference type="ARBA" id="ARBA00022692"/>
    </source>
</evidence>
<dbReference type="GO" id="GO:0016780">
    <property type="term" value="F:phosphotransferase activity, for other substituted phosphate groups"/>
    <property type="evidence" value="ECO:0007669"/>
    <property type="project" value="InterPro"/>
</dbReference>
<comment type="subcellular location">
    <subcellularLocation>
        <location evidence="1">Cell membrane</location>
        <topology evidence="1">Multi-pass membrane protein</topology>
    </subcellularLocation>
</comment>
<evidence type="ECO:0000313" key="10">
    <source>
        <dbReference type="Proteomes" id="UP001296967"/>
    </source>
</evidence>
<dbReference type="GO" id="GO:0009103">
    <property type="term" value="P:lipopolysaccharide biosynthetic process"/>
    <property type="evidence" value="ECO:0007669"/>
    <property type="project" value="TreeGrafter"/>
</dbReference>
<evidence type="ECO:0000256" key="2">
    <source>
        <dbReference type="ARBA" id="ARBA00022475"/>
    </source>
</evidence>
<evidence type="ECO:0000256" key="3">
    <source>
        <dbReference type="ARBA" id="ARBA00022679"/>
    </source>
</evidence>
<evidence type="ECO:0000256" key="8">
    <source>
        <dbReference type="SAM" id="Phobius"/>
    </source>
</evidence>
<dbReference type="GO" id="GO:0005886">
    <property type="term" value="C:plasma membrane"/>
    <property type="evidence" value="ECO:0007669"/>
    <property type="project" value="UniProtKB-SubCell"/>
</dbReference>
<dbReference type="AlphaFoldDB" id="A0AAJ0UEP3"/>
<feature type="binding site" evidence="7">
    <location>
        <position position="156"/>
    </location>
    <ligand>
        <name>Mg(2+)</name>
        <dbReference type="ChEBI" id="CHEBI:18420"/>
    </ligand>
</feature>
<keyword evidence="5 8" id="KW-1133">Transmembrane helix</keyword>
<keyword evidence="4 8" id="KW-0812">Transmembrane</keyword>
<feature type="transmembrane region" description="Helical" evidence="8">
    <location>
        <begin position="75"/>
        <end position="92"/>
    </location>
</feature>
<dbReference type="Pfam" id="PF00953">
    <property type="entry name" value="Glycos_transf_4"/>
    <property type="match status" value="1"/>
</dbReference>
<feature type="transmembrane region" description="Helical" evidence="8">
    <location>
        <begin position="104"/>
        <end position="126"/>
    </location>
</feature>
<sequence length="510" mass="56432">MPDCCWIFLVALVGSILCVKGGIVLGPRMGGLDLPTGHKQHERPVPYLGGIGVMAALMLFVVMDGFQLTTTESTTLISLTVSGSMIFFMGLADDRWNLCYRLRLLVQSVAALIMIFGAGVALVNLGELVPTIFLGLGVLSIPLTIFGVLSVSNALNMMDGIDGLSGLLSLISFLLLAIIAYSAGDQTNGLLALSLAGGVMGFLLYNMRCCGRHGAEVYLGDNGSMLIGFMLAWLFIDLSQGPDPAMTPVTALFLFSLPLYDSALTIARRVWLGKSPFRADRSHLHHLLLDAGASVETAAFILAGFHLLLGLVGLFGLYLGVAEWLLFQVFVLLSLVYAFVVLRPWRFVPWMRILMVRLGITLQHGTGIFIGGIHPDDVDSLVAELRPLLQPRAGIRAYAYSPRLLTHESVFIVVDIGSWYEVRRTLPRLRQYLSMEHPYEVRQYIARNPSNDRRSARRNPDYELRRTDRRGQLPLREILLAPEHGAAIQWRDYDYRRWSLKEQPGSELAS</sequence>
<dbReference type="PANTHER" id="PTHR22926">
    <property type="entry name" value="PHOSPHO-N-ACETYLMURAMOYL-PENTAPEPTIDE-TRANSFERASE"/>
    <property type="match status" value="1"/>
</dbReference>
<evidence type="ECO:0008006" key="11">
    <source>
        <dbReference type="Google" id="ProtNLM"/>
    </source>
</evidence>
<dbReference type="Proteomes" id="UP001296967">
    <property type="component" value="Unassembled WGS sequence"/>
</dbReference>
<feature type="transmembrane region" description="Helical" evidence="8">
    <location>
        <begin position="324"/>
        <end position="342"/>
    </location>
</feature>
<evidence type="ECO:0000313" key="9">
    <source>
        <dbReference type="EMBL" id="MBK5930069.1"/>
    </source>
</evidence>
<feature type="transmembrane region" description="Helical" evidence="8">
    <location>
        <begin position="132"/>
        <end position="151"/>
    </location>
</feature>
<dbReference type="GO" id="GO:0071555">
    <property type="term" value="P:cell wall organization"/>
    <property type="evidence" value="ECO:0007669"/>
    <property type="project" value="TreeGrafter"/>
</dbReference>
<dbReference type="RefSeq" id="WP_201244487.1">
    <property type="nucleotide sequence ID" value="NZ_NHSF01000038.1"/>
</dbReference>
<dbReference type="EMBL" id="NHSF01000038">
    <property type="protein sequence ID" value="MBK5930069.1"/>
    <property type="molecule type" value="Genomic_DNA"/>
</dbReference>
<feature type="transmembrane region" description="Helical" evidence="8">
    <location>
        <begin position="189"/>
        <end position="205"/>
    </location>
</feature>
<dbReference type="GO" id="GO:0046872">
    <property type="term" value="F:metal ion binding"/>
    <property type="evidence" value="ECO:0007669"/>
    <property type="project" value="UniProtKB-KW"/>
</dbReference>
<keyword evidence="2" id="KW-1003">Cell membrane</keyword>
<keyword evidence="3" id="KW-0808">Transferase</keyword>
<reference evidence="9" key="2">
    <citation type="journal article" date="2020" name="Microorganisms">
        <title>Osmotic Adaptation and Compatible Solute Biosynthesis of Phototrophic Bacteria as Revealed from Genome Analyses.</title>
        <authorList>
            <person name="Imhoff J.F."/>
            <person name="Rahn T."/>
            <person name="Kunzel S."/>
            <person name="Keller A."/>
            <person name="Neulinger S.C."/>
        </authorList>
    </citation>
    <scope>NUCLEOTIDE SEQUENCE</scope>
    <source>
        <strain evidence="9">DSM 4395</strain>
    </source>
</reference>
<feature type="transmembrane region" description="Helical" evidence="8">
    <location>
        <begin position="163"/>
        <end position="183"/>
    </location>
</feature>
<keyword evidence="7" id="KW-0479">Metal-binding</keyword>
<name>A0AAJ0UEP3_HALSE</name>
<reference evidence="9" key="1">
    <citation type="submission" date="2017-05" db="EMBL/GenBank/DDBJ databases">
        <authorList>
            <person name="Imhoff J.F."/>
            <person name="Rahn T."/>
            <person name="Kuenzel S."/>
            <person name="Neulinger S.C."/>
        </authorList>
    </citation>
    <scope>NUCLEOTIDE SEQUENCE</scope>
    <source>
        <strain evidence="9">DSM 4395</strain>
    </source>
</reference>
<evidence type="ECO:0000256" key="7">
    <source>
        <dbReference type="PIRSR" id="PIRSR600715-1"/>
    </source>
</evidence>
<organism evidence="9 10">
    <name type="scientific">Halochromatium salexigens</name>
    <name type="common">Chromatium salexigens</name>
    <dbReference type="NCBI Taxonomy" id="49447"/>
    <lineage>
        <taxon>Bacteria</taxon>
        <taxon>Pseudomonadati</taxon>
        <taxon>Pseudomonadota</taxon>
        <taxon>Gammaproteobacteria</taxon>
        <taxon>Chromatiales</taxon>
        <taxon>Chromatiaceae</taxon>
        <taxon>Halochromatium</taxon>
    </lineage>
</organism>
<comment type="caution">
    <text evidence="9">The sequence shown here is derived from an EMBL/GenBank/DDBJ whole genome shotgun (WGS) entry which is preliminary data.</text>
</comment>
<feature type="transmembrane region" description="Helical" evidence="8">
    <location>
        <begin position="6"/>
        <end position="25"/>
    </location>
</feature>
<keyword evidence="10" id="KW-1185">Reference proteome</keyword>
<gene>
    <name evidence="9" type="ORF">CCR82_05905</name>
</gene>
<dbReference type="GO" id="GO:0044038">
    <property type="term" value="P:cell wall macromolecule biosynthetic process"/>
    <property type="evidence" value="ECO:0007669"/>
    <property type="project" value="TreeGrafter"/>
</dbReference>
<comment type="cofactor">
    <cofactor evidence="7">
        <name>Mg(2+)</name>
        <dbReference type="ChEBI" id="CHEBI:18420"/>
    </cofactor>
</comment>
<dbReference type="CDD" id="cd06853">
    <property type="entry name" value="GT_WecA_like"/>
    <property type="match status" value="1"/>
</dbReference>
<feature type="transmembrane region" description="Helical" evidence="8">
    <location>
        <begin position="217"/>
        <end position="236"/>
    </location>
</feature>